<feature type="region of interest" description="Disordered" evidence="1">
    <location>
        <begin position="451"/>
        <end position="488"/>
    </location>
</feature>
<gene>
    <name evidence="2" type="ORF">QCA50_014225</name>
</gene>
<feature type="compositionally biased region" description="Low complexity" evidence="1">
    <location>
        <begin position="173"/>
        <end position="186"/>
    </location>
</feature>
<name>A0AAW0G1B6_9APHY</name>
<feature type="region of interest" description="Disordered" evidence="1">
    <location>
        <begin position="147"/>
        <end position="259"/>
    </location>
</feature>
<feature type="compositionally biased region" description="Polar residues" evidence="1">
    <location>
        <begin position="457"/>
        <end position="473"/>
    </location>
</feature>
<comment type="caution">
    <text evidence="2">The sequence shown here is derived from an EMBL/GenBank/DDBJ whole genome shotgun (WGS) entry which is preliminary data.</text>
</comment>
<feature type="compositionally biased region" description="Polar residues" evidence="1">
    <location>
        <begin position="187"/>
        <end position="201"/>
    </location>
</feature>
<evidence type="ECO:0000313" key="3">
    <source>
        <dbReference type="Proteomes" id="UP001385951"/>
    </source>
</evidence>
<feature type="region of interest" description="Disordered" evidence="1">
    <location>
        <begin position="415"/>
        <end position="436"/>
    </location>
</feature>
<protein>
    <submittedName>
        <fullName evidence="2">Uncharacterized protein</fullName>
    </submittedName>
</protein>
<proteinExistence type="predicted"/>
<feature type="compositionally biased region" description="Polar residues" evidence="1">
    <location>
        <begin position="221"/>
        <end position="233"/>
    </location>
</feature>
<evidence type="ECO:0000256" key="1">
    <source>
        <dbReference type="SAM" id="MobiDB-lite"/>
    </source>
</evidence>
<feature type="region of interest" description="Disordered" evidence="1">
    <location>
        <begin position="1"/>
        <end position="42"/>
    </location>
</feature>
<accession>A0AAW0G1B6</accession>
<dbReference type="EMBL" id="JASBNA010000034">
    <property type="protein sequence ID" value="KAK7682840.1"/>
    <property type="molecule type" value="Genomic_DNA"/>
</dbReference>
<feature type="region of interest" description="Disordered" evidence="1">
    <location>
        <begin position="314"/>
        <end position="345"/>
    </location>
</feature>
<dbReference type="Proteomes" id="UP001385951">
    <property type="component" value="Unassembled WGS sequence"/>
</dbReference>
<reference evidence="2 3" key="1">
    <citation type="submission" date="2022-09" db="EMBL/GenBank/DDBJ databases">
        <authorList>
            <person name="Palmer J.M."/>
        </authorList>
    </citation>
    <scope>NUCLEOTIDE SEQUENCE [LARGE SCALE GENOMIC DNA]</scope>
    <source>
        <strain evidence="2 3">DSM 7382</strain>
    </source>
</reference>
<dbReference type="AlphaFoldDB" id="A0AAW0G1B6"/>
<evidence type="ECO:0000313" key="2">
    <source>
        <dbReference type="EMBL" id="KAK7682840.1"/>
    </source>
</evidence>
<sequence>MADHGSYNNPRYMRHADSYFDNDPASGPSTSTHDPQLMSPAYNPYQTWTPALAPIVGSPSVPPGGTIMEQDIDDMYGDIGPEDAEEDVRERTPSRHTIQEPIADNRLPDIEQGVIPPPLQPPTRSRFGNFIGGFVSTLKHIPNAMVKNNPRGTIHTPQPGYEPDGPTGTVFNSPRVSYYSSSPSVRTSRISLQPNDTSTPYVQPVSMPIPEVPEPPEDNPRTTSSTNPVSNYQDPVDDGTTAVHHGDSPAPSLTSSPIQVQRGELADYEKTQTPYPFTNPEDTSFASYADRIHRLFTDIINLPWMNIQITDDYTPELDSSRGRKRPPGPPVSWYTPKPRKEKHGDDVADLPVSAPIPQLMIQTIPPTPTQSALSTYYGQSTYAPSEANNRLTLTASPYTFRTFSRAASEGATAIRPLRTPGTGTSIGGLPSPGASSHGLGAHSITYSYHYATPPPTQNTRGYPSAYSAISTPQTRREPDTYLSPPPPR</sequence>
<organism evidence="2 3">
    <name type="scientific">Cerrena zonata</name>
    <dbReference type="NCBI Taxonomy" id="2478898"/>
    <lineage>
        <taxon>Eukaryota</taxon>
        <taxon>Fungi</taxon>
        <taxon>Dikarya</taxon>
        <taxon>Basidiomycota</taxon>
        <taxon>Agaricomycotina</taxon>
        <taxon>Agaricomycetes</taxon>
        <taxon>Polyporales</taxon>
        <taxon>Cerrenaceae</taxon>
        <taxon>Cerrena</taxon>
    </lineage>
</organism>
<keyword evidence="3" id="KW-1185">Reference proteome</keyword>